<dbReference type="EMBL" id="NVSR01000043">
    <property type="protein sequence ID" value="PCI27997.1"/>
    <property type="molecule type" value="Genomic_DNA"/>
</dbReference>
<dbReference type="InterPro" id="IPR025857">
    <property type="entry name" value="MacB_PCD"/>
</dbReference>
<evidence type="ECO:0000259" key="9">
    <source>
        <dbReference type="Pfam" id="PF12704"/>
    </source>
</evidence>
<keyword evidence="3" id="KW-1003">Cell membrane</keyword>
<evidence type="ECO:0000259" key="8">
    <source>
        <dbReference type="Pfam" id="PF02687"/>
    </source>
</evidence>
<sequence>MLVFKIAFLNVLRNYRRSMITILAIVFGCVTLIIFGGFTEGMYDGMKESMIRSRLGHIQIFKQGYNEFGQVEPEKYMLSQKEADQAIEIIKNFKEIEIATPRINFSGLLSNGNTSVGVMGSGIDADNEALLNSAIQIVAGDDLFPEDSESVLVGEGLAKSLRVKAGDVLTLLASTVDGTVNAIDVEISGIISTGVKEIDDRILRGNLPHIQNLLYTENITRLVLLLTETKDTDAIRSALDQAFKKAGLQLELKTWEELGTQYNKVVRLFDNLFGFIKIVVILIVILGIANTMMMAVMERTAEIGTIRALGNTRWEVLRLFLLEAIYLGLIGGVVGILMGILISKGISSAGFVMPPPPGSTSGFPIRIYVVPRFLWEAMLLGFSASFLSAIYPAIKASRLKIVDALRFN</sequence>
<feature type="transmembrane region" description="Helical" evidence="7">
    <location>
        <begin position="272"/>
        <end position="296"/>
    </location>
</feature>
<feature type="transmembrane region" description="Helical" evidence="7">
    <location>
        <begin position="316"/>
        <end position="342"/>
    </location>
</feature>
<feature type="domain" description="MacB-like periplasmic core" evidence="9">
    <location>
        <begin position="18"/>
        <end position="241"/>
    </location>
</feature>
<feature type="transmembrane region" description="Helical" evidence="7">
    <location>
        <begin position="20"/>
        <end position="38"/>
    </location>
</feature>
<evidence type="ECO:0000256" key="5">
    <source>
        <dbReference type="ARBA" id="ARBA00022989"/>
    </source>
</evidence>
<dbReference type="Proteomes" id="UP000218113">
    <property type="component" value="Unassembled WGS sequence"/>
</dbReference>
<feature type="transmembrane region" description="Helical" evidence="7">
    <location>
        <begin position="373"/>
        <end position="394"/>
    </location>
</feature>
<evidence type="ECO:0008006" key="12">
    <source>
        <dbReference type="Google" id="ProtNLM"/>
    </source>
</evidence>
<keyword evidence="4 7" id="KW-0812">Transmembrane</keyword>
<feature type="domain" description="ABC3 transporter permease C-terminal" evidence="8">
    <location>
        <begin position="276"/>
        <end position="400"/>
    </location>
</feature>
<dbReference type="PROSITE" id="PS51257">
    <property type="entry name" value="PROKAR_LIPOPROTEIN"/>
    <property type="match status" value="1"/>
</dbReference>
<dbReference type="PANTHER" id="PTHR30489">
    <property type="entry name" value="LIPOPROTEIN-RELEASING SYSTEM TRANSMEMBRANE PROTEIN LOLE"/>
    <property type="match status" value="1"/>
</dbReference>
<dbReference type="InterPro" id="IPR051447">
    <property type="entry name" value="Lipoprotein-release_system"/>
</dbReference>
<dbReference type="Pfam" id="PF12704">
    <property type="entry name" value="MacB_PCD"/>
    <property type="match status" value="1"/>
</dbReference>
<protein>
    <recommendedName>
        <fullName evidence="12">ABC transporter permease</fullName>
    </recommendedName>
</protein>
<dbReference type="PANTHER" id="PTHR30489:SF0">
    <property type="entry name" value="LIPOPROTEIN-RELEASING SYSTEM TRANSMEMBRANE PROTEIN LOLE"/>
    <property type="match status" value="1"/>
</dbReference>
<comment type="caution">
    <text evidence="10">The sequence shown here is derived from an EMBL/GenBank/DDBJ whole genome shotgun (WGS) entry which is preliminary data.</text>
</comment>
<dbReference type="GO" id="GO:0098797">
    <property type="term" value="C:plasma membrane protein complex"/>
    <property type="evidence" value="ECO:0007669"/>
    <property type="project" value="TreeGrafter"/>
</dbReference>
<comment type="subcellular location">
    <subcellularLocation>
        <location evidence="1">Cell membrane</location>
        <topology evidence="1">Multi-pass membrane protein</topology>
    </subcellularLocation>
</comment>
<proteinExistence type="inferred from homology"/>
<keyword evidence="5 7" id="KW-1133">Transmembrane helix</keyword>
<evidence type="ECO:0000256" key="3">
    <source>
        <dbReference type="ARBA" id="ARBA00022475"/>
    </source>
</evidence>
<evidence type="ECO:0000256" key="6">
    <source>
        <dbReference type="ARBA" id="ARBA00023136"/>
    </source>
</evidence>
<keyword evidence="6 7" id="KW-0472">Membrane</keyword>
<evidence type="ECO:0000256" key="2">
    <source>
        <dbReference type="ARBA" id="ARBA00005236"/>
    </source>
</evidence>
<dbReference type="InterPro" id="IPR003838">
    <property type="entry name" value="ABC3_permease_C"/>
</dbReference>
<evidence type="ECO:0000313" key="11">
    <source>
        <dbReference type="Proteomes" id="UP000218113"/>
    </source>
</evidence>
<evidence type="ECO:0000313" key="10">
    <source>
        <dbReference type="EMBL" id="PCI27997.1"/>
    </source>
</evidence>
<dbReference type="AlphaFoldDB" id="A0A2A4T4R7"/>
<dbReference type="Pfam" id="PF02687">
    <property type="entry name" value="FtsX"/>
    <property type="match status" value="1"/>
</dbReference>
<organism evidence="10 11">
    <name type="scientific">SAR324 cluster bacterium</name>
    <dbReference type="NCBI Taxonomy" id="2024889"/>
    <lineage>
        <taxon>Bacteria</taxon>
        <taxon>Deltaproteobacteria</taxon>
        <taxon>SAR324 cluster</taxon>
    </lineage>
</organism>
<evidence type="ECO:0000256" key="7">
    <source>
        <dbReference type="SAM" id="Phobius"/>
    </source>
</evidence>
<name>A0A2A4T4R7_9DELT</name>
<comment type="similarity">
    <text evidence="2">Belongs to the ABC-4 integral membrane protein family. LolC/E subfamily.</text>
</comment>
<evidence type="ECO:0000256" key="1">
    <source>
        <dbReference type="ARBA" id="ARBA00004651"/>
    </source>
</evidence>
<dbReference type="GO" id="GO:0044874">
    <property type="term" value="P:lipoprotein localization to outer membrane"/>
    <property type="evidence" value="ECO:0007669"/>
    <property type="project" value="TreeGrafter"/>
</dbReference>
<reference evidence="11" key="1">
    <citation type="submission" date="2017-08" db="EMBL/GenBank/DDBJ databases">
        <title>A dynamic microbial community with high functional redundancy inhabits the cold, oxic subseafloor aquifer.</title>
        <authorList>
            <person name="Tully B.J."/>
            <person name="Wheat C.G."/>
            <person name="Glazer B.T."/>
            <person name="Huber J.A."/>
        </authorList>
    </citation>
    <scope>NUCLEOTIDE SEQUENCE [LARGE SCALE GENOMIC DNA]</scope>
</reference>
<evidence type="ECO:0000256" key="4">
    <source>
        <dbReference type="ARBA" id="ARBA00022692"/>
    </source>
</evidence>
<accession>A0A2A4T4R7</accession>
<gene>
    <name evidence="10" type="ORF">COB67_07335</name>
</gene>